<feature type="transmembrane region" description="Helical" evidence="2">
    <location>
        <begin position="88"/>
        <end position="107"/>
    </location>
</feature>
<keyword evidence="2" id="KW-0812">Transmembrane</keyword>
<keyword evidence="4" id="KW-1185">Reference proteome</keyword>
<dbReference type="PANTHER" id="PTHR40465">
    <property type="entry name" value="CHROMOSOME 1, WHOLE GENOME SHOTGUN SEQUENCE"/>
    <property type="match status" value="1"/>
</dbReference>
<reference evidence="3" key="1">
    <citation type="submission" date="2022-07" db="EMBL/GenBank/DDBJ databases">
        <title>Genome Sequence of Leucocoprinus birnbaumii.</title>
        <authorList>
            <person name="Buettner E."/>
        </authorList>
    </citation>
    <scope>NUCLEOTIDE SEQUENCE</scope>
    <source>
        <strain evidence="3">VT141</strain>
    </source>
</reference>
<comment type="caution">
    <text evidence="3">The sequence shown here is derived from an EMBL/GenBank/DDBJ whole genome shotgun (WGS) entry which is preliminary data.</text>
</comment>
<evidence type="ECO:0000256" key="1">
    <source>
        <dbReference type="SAM" id="MobiDB-lite"/>
    </source>
</evidence>
<protein>
    <submittedName>
        <fullName evidence="3">Uncharacterized protein</fullName>
    </submittedName>
</protein>
<dbReference type="Proteomes" id="UP001213000">
    <property type="component" value="Unassembled WGS sequence"/>
</dbReference>
<keyword evidence="2" id="KW-0472">Membrane</keyword>
<evidence type="ECO:0000313" key="4">
    <source>
        <dbReference type="Proteomes" id="UP001213000"/>
    </source>
</evidence>
<feature type="transmembrane region" description="Helical" evidence="2">
    <location>
        <begin position="56"/>
        <end position="76"/>
    </location>
</feature>
<feature type="compositionally biased region" description="Polar residues" evidence="1">
    <location>
        <begin position="171"/>
        <end position="183"/>
    </location>
</feature>
<dbReference type="AlphaFoldDB" id="A0AAD5W1N9"/>
<evidence type="ECO:0000256" key="2">
    <source>
        <dbReference type="SAM" id="Phobius"/>
    </source>
</evidence>
<feature type="region of interest" description="Disordered" evidence="1">
    <location>
        <begin position="228"/>
        <end position="263"/>
    </location>
</feature>
<organism evidence="3 4">
    <name type="scientific">Leucocoprinus birnbaumii</name>
    <dbReference type="NCBI Taxonomy" id="56174"/>
    <lineage>
        <taxon>Eukaryota</taxon>
        <taxon>Fungi</taxon>
        <taxon>Dikarya</taxon>
        <taxon>Basidiomycota</taxon>
        <taxon>Agaricomycotina</taxon>
        <taxon>Agaricomycetes</taxon>
        <taxon>Agaricomycetidae</taxon>
        <taxon>Agaricales</taxon>
        <taxon>Agaricineae</taxon>
        <taxon>Agaricaceae</taxon>
        <taxon>Leucocoprinus</taxon>
    </lineage>
</organism>
<proteinExistence type="predicted"/>
<gene>
    <name evidence="3" type="ORF">NP233_g2734</name>
</gene>
<dbReference type="PANTHER" id="PTHR40465:SF1">
    <property type="entry name" value="DUF6534 DOMAIN-CONTAINING PROTEIN"/>
    <property type="match status" value="1"/>
</dbReference>
<sequence>MLHLLYTYKGDHLWIKILIIVLFVVDAFNSTMDIVFVYDGIVVHFGDVEYMQLATWYILAAAATTGVVEVMVQLFYAWRIHVVIQNWLLTAVVVALSLASGVGSWVATYGGLQTPTFAEFQKWDSVVITWLGCAGAADIIITVSLVWHFLNSRGGWKFNQISPSGREISAGGSNATTTLQSFRSDGGDNPKASRLPTRFLQTLGLKDSQDPPRSEVFVHVESHEMQDIIKGPSNTPRDLESEGGLSASSVRGGLDTPYGPRKI</sequence>
<accession>A0AAD5W1N9</accession>
<feature type="region of interest" description="Disordered" evidence="1">
    <location>
        <begin position="169"/>
        <end position="193"/>
    </location>
</feature>
<evidence type="ECO:0000313" key="3">
    <source>
        <dbReference type="EMBL" id="KAJ3572977.1"/>
    </source>
</evidence>
<keyword evidence="2" id="KW-1133">Transmembrane helix</keyword>
<name>A0AAD5W1N9_9AGAR</name>
<feature type="transmembrane region" description="Helical" evidence="2">
    <location>
        <begin position="12"/>
        <end position="36"/>
    </location>
</feature>
<dbReference type="EMBL" id="JANIEX010000120">
    <property type="protein sequence ID" value="KAJ3572977.1"/>
    <property type="molecule type" value="Genomic_DNA"/>
</dbReference>
<feature type="transmembrane region" description="Helical" evidence="2">
    <location>
        <begin position="127"/>
        <end position="150"/>
    </location>
</feature>